<evidence type="ECO:0000313" key="3">
    <source>
        <dbReference type="Proteomes" id="UP000494106"/>
    </source>
</evidence>
<gene>
    <name evidence="2" type="ORF">APLA_LOCUS5547</name>
</gene>
<accession>A0A8S0ZK77</accession>
<feature type="region of interest" description="Disordered" evidence="1">
    <location>
        <begin position="1"/>
        <end position="23"/>
    </location>
</feature>
<evidence type="ECO:0000313" key="2">
    <source>
        <dbReference type="EMBL" id="CAB3234267.1"/>
    </source>
</evidence>
<proteinExistence type="predicted"/>
<keyword evidence="3" id="KW-1185">Reference proteome</keyword>
<reference evidence="2 3" key="1">
    <citation type="submission" date="2020-04" db="EMBL/GenBank/DDBJ databases">
        <authorList>
            <person name="Wallbank WR R."/>
            <person name="Pardo Diaz C."/>
            <person name="Kozak K."/>
            <person name="Martin S."/>
            <person name="Jiggins C."/>
            <person name="Moest M."/>
            <person name="Warren A I."/>
            <person name="Byers J.R.P. K."/>
            <person name="Montejo-Kovacevich G."/>
            <person name="Yen C E."/>
        </authorList>
    </citation>
    <scope>NUCLEOTIDE SEQUENCE [LARGE SCALE GENOMIC DNA]</scope>
</reference>
<name>A0A8S0ZK77_ARCPL</name>
<comment type="caution">
    <text evidence="2">The sequence shown here is derived from an EMBL/GenBank/DDBJ whole genome shotgun (WGS) entry which is preliminary data.</text>
</comment>
<protein>
    <submittedName>
        <fullName evidence="2">Uncharacterized protein</fullName>
    </submittedName>
</protein>
<dbReference type="EMBL" id="CADEBC010000481">
    <property type="protein sequence ID" value="CAB3234267.1"/>
    <property type="molecule type" value="Genomic_DNA"/>
</dbReference>
<organism evidence="2 3">
    <name type="scientific">Arctia plantaginis</name>
    <name type="common">Wood tiger moth</name>
    <name type="synonym">Phalaena plantaginis</name>
    <dbReference type="NCBI Taxonomy" id="874455"/>
    <lineage>
        <taxon>Eukaryota</taxon>
        <taxon>Metazoa</taxon>
        <taxon>Ecdysozoa</taxon>
        <taxon>Arthropoda</taxon>
        <taxon>Hexapoda</taxon>
        <taxon>Insecta</taxon>
        <taxon>Pterygota</taxon>
        <taxon>Neoptera</taxon>
        <taxon>Endopterygota</taxon>
        <taxon>Lepidoptera</taxon>
        <taxon>Glossata</taxon>
        <taxon>Ditrysia</taxon>
        <taxon>Noctuoidea</taxon>
        <taxon>Erebidae</taxon>
        <taxon>Arctiinae</taxon>
        <taxon>Arctia</taxon>
    </lineage>
</organism>
<dbReference type="Proteomes" id="UP000494106">
    <property type="component" value="Unassembled WGS sequence"/>
</dbReference>
<sequence length="114" mass="12675">MLVGRRASHEQSDVAAHPGGSQASVRYRGPIAPASPQTIIIHYVSFCYLYYLRTDVYVIGGIVLTVCNESLFIHKGRLNLTPSLSRDFLDSLYLSLRLNGSTLFTRQARRGSKS</sequence>
<dbReference type="AlphaFoldDB" id="A0A8S0ZK77"/>
<dbReference type="OrthoDB" id="10352778at2759"/>
<evidence type="ECO:0000256" key="1">
    <source>
        <dbReference type="SAM" id="MobiDB-lite"/>
    </source>
</evidence>